<accession>A0A427ACY8</accession>
<reference evidence="1 2" key="1">
    <citation type="journal article" date="2014" name="Agronomy (Basel)">
        <title>A Draft Genome Sequence for Ensete ventricosum, the Drought-Tolerant Tree Against Hunger.</title>
        <authorList>
            <person name="Harrison J."/>
            <person name="Moore K.A."/>
            <person name="Paszkiewicz K."/>
            <person name="Jones T."/>
            <person name="Grant M."/>
            <person name="Ambacheew D."/>
            <person name="Muzemil S."/>
            <person name="Studholme D.J."/>
        </authorList>
    </citation>
    <scope>NUCLEOTIDE SEQUENCE [LARGE SCALE GENOMIC DNA]</scope>
</reference>
<evidence type="ECO:0000313" key="1">
    <source>
        <dbReference type="EMBL" id="RRT74056.1"/>
    </source>
</evidence>
<gene>
    <name evidence="1" type="ORF">B296_00014259</name>
</gene>
<proteinExistence type="predicted"/>
<dbReference type="EMBL" id="AMZH03002892">
    <property type="protein sequence ID" value="RRT74056.1"/>
    <property type="molecule type" value="Genomic_DNA"/>
</dbReference>
<organism evidence="1 2">
    <name type="scientific">Ensete ventricosum</name>
    <name type="common">Abyssinian banana</name>
    <name type="synonym">Musa ensete</name>
    <dbReference type="NCBI Taxonomy" id="4639"/>
    <lineage>
        <taxon>Eukaryota</taxon>
        <taxon>Viridiplantae</taxon>
        <taxon>Streptophyta</taxon>
        <taxon>Embryophyta</taxon>
        <taxon>Tracheophyta</taxon>
        <taxon>Spermatophyta</taxon>
        <taxon>Magnoliopsida</taxon>
        <taxon>Liliopsida</taxon>
        <taxon>Zingiberales</taxon>
        <taxon>Musaceae</taxon>
        <taxon>Ensete</taxon>
    </lineage>
</organism>
<dbReference type="Proteomes" id="UP000287651">
    <property type="component" value="Unassembled WGS sequence"/>
</dbReference>
<protein>
    <submittedName>
        <fullName evidence="1">Uncharacterized protein</fullName>
    </submittedName>
</protein>
<comment type="caution">
    <text evidence="1">The sequence shown here is derived from an EMBL/GenBank/DDBJ whole genome shotgun (WGS) entry which is preliminary data.</text>
</comment>
<sequence length="96" mass="10738">MMIMSALIRIPPCLHEERIANLIVRHLMSLCICVDKDDGDHCDVYIKDGGCLIADILGRSQASYCFPHCHISLSTTSRRATHLSFCIYDNVGVDVE</sequence>
<evidence type="ECO:0000313" key="2">
    <source>
        <dbReference type="Proteomes" id="UP000287651"/>
    </source>
</evidence>
<dbReference type="AlphaFoldDB" id="A0A427ACY8"/>
<name>A0A427ACY8_ENSVE</name>